<name>A0A0F9PEK8_9ZZZZ</name>
<evidence type="ECO:0000313" key="2">
    <source>
        <dbReference type="EMBL" id="KKN22907.1"/>
    </source>
</evidence>
<sequence>MGRRPPAHTKKGGGIYREKNKKKEWKGQEGKKYNQTVSISKLDVGMGWGRGYNIEREMDYKKSSKIKKFIPIPISNSNKFPVTHRFTNRLVVLQVSDHDIRNTWFLFLPRSRVFVT</sequence>
<comment type="caution">
    <text evidence="2">The sequence shown here is derived from an EMBL/GenBank/DDBJ whole genome shotgun (WGS) entry which is preliminary data.</text>
</comment>
<feature type="region of interest" description="Disordered" evidence="1">
    <location>
        <begin position="1"/>
        <end position="30"/>
    </location>
</feature>
<proteinExistence type="predicted"/>
<gene>
    <name evidence="2" type="ORF">LCGC14_0910460</name>
</gene>
<dbReference type="EMBL" id="LAZR01003019">
    <property type="protein sequence ID" value="KKN22907.1"/>
    <property type="molecule type" value="Genomic_DNA"/>
</dbReference>
<feature type="compositionally biased region" description="Basic residues" evidence="1">
    <location>
        <begin position="1"/>
        <end position="11"/>
    </location>
</feature>
<protein>
    <submittedName>
        <fullName evidence="2">Uncharacterized protein</fullName>
    </submittedName>
</protein>
<dbReference type="AlphaFoldDB" id="A0A0F9PEK8"/>
<evidence type="ECO:0000256" key="1">
    <source>
        <dbReference type="SAM" id="MobiDB-lite"/>
    </source>
</evidence>
<accession>A0A0F9PEK8</accession>
<reference evidence="2" key="1">
    <citation type="journal article" date="2015" name="Nature">
        <title>Complex archaea that bridge the gap between prokaryotes and eukaryotes.</title>
        <authorList>
            <person name="Spang A."/>
            <person name="Saw J.H."/>
            <person name="Jorgensen S.L."/>
            <person name="Zaremba-Niedzwiedzka K."/>
            <person name="Martijn J."/>
            <person name="Lind A.E."/>
            <person name="van Eijk R."/>
            <person name="Schleper C."/>
            <person name="Guy L."/>
            <person name="Ettema T.J."/>
        </authorList>
    </citation>
    <scope>NUCLEOTIDE SEQUENCE</scope>
</reference>
<organism evidence="2">
    <name type="scientific">marine sediment metagenome</name>
    <dbReference type="NCBI Taxonomy" id="412755"/>
    <lineage>
        <taxon>unclassified sequences</taxon>
        <taxon>metagenomes</taxon>
        <taxon>ecological metagenomes</taxon>
    </lineage>
</organism>